<evidence type="ECO:0000256" key="5">
    <source>
        <dbReference type="ARBA" id="ARBA00022801"/>
    </source>
</evidence>
<organism evidence="8 9">
    <name type="scientific">Rugosimonospora acidiphila</name>
    <dbReference type="NCBI Taxonomy" id="556531"/>
    <lineage>
        <taxon>Bacteria</taxon>
        <taxon>Bacillati</taxon>
        <taxon>Actinomycetota</taxon>
        <taxon>Actinomycetes</taxon>
        <taxon>Micromonosporales</taxon>
        <taxon>Micromonosporaceae</taxon>
        <taxon>Rugosimonospora</taxon>
    </lineage>
</organism>
<dbReference type="RefSeq" id="WP_345632779.1">
    <property type="nucleotide sequence ID" value="NZ_BAABJQ010000014.1"/>
</dbReference>
<dbReference type="PRINTS" id="PR00741">
    <property type="entry name" value="GLHYDRLASE29"/>
</dbReference>
<dbReference type="InterPro" id="IPR016286">
    <property type="entry name" value="FUC_metazoa-typ"/>
</dbReference>
<reference evidence="9" key="1">
    <citation type="journal article" date="2019" name="Int. J. Syst. Evol. Microbiol.">
        <title>The Global Catalogue of Microorganisms (GCM) 10K type strain sequencing project: providing services to taxonomists for standard genome sequencing and annotation.</title>
        <authorList>
            <consortium name="The Broad Institute Genomics Platform"/>
            <consortium name="The Broad Institute Genome Sequencing Center for Infectious Disease"/>
            <person name="Wu L."/>
            <person name="Ma J."/>
        </authorList>
    </citation>
    <scope>NUCLEOTIDE SEQUENCE [LARGE SCALE GENOMIC DNA]</scope>
    <source>
        <strain evidence="9">JCM 18304</strain>
    </source>
</reference>
<evidence type="ECO:0000256" key="6">
    <source>
        <dbReference type="ARBA" id="ARBA00023295"/>
    </source>
</evidence>
<evidence type="ECO:0000313" key="8">
    <source>
        <dbReference type="EMBL" id="GAA5190673.1"/>
    </source>
</evidence>
<feature type="domain" description="Glycoside hydrolase family 29 N-terminal" evidence="7">
    <location>
        <begin position="5"/>
        <end position="313"/>
    </location>
</feature>
<keyword evidence="4" id="KW-0732">Signal</keyword>
<dbReference type="PANTHER" id="PTHR10030">
    <property type="entry name" value="ALPHA-L-FUCOSIDASE"/>
    <property type="match status" value="1"/>
</dbReference>
<evidence type="ECO:0000256" key="2">
    <source>
        <dbReference type="ARBA" id="ARBA00007951"/>
    </source>
</evidence>
<accession>A0ABP9S487</accession>
<evidence type="ECO:0000313" key="9">
    <source>
        <dbReference type="Proteomes" id="UP001501570"/>
    </source>
</evidence>
<protein>
    <recommendedName>
        <fullName evidence="3">alpha-L-fucosidase</fullName>
        <ecNumber evidence="3">3.2.1.51</ecNumber>
    </recommendedName>
</protein>
<comment type="function">
    <text evidence="1">Alpha-L-fucosidase is responsible for hydrolyzing the alpha-1,6-linked fucose joined to the reducing-end N-acetylglucosamine of the carbohydrate moieties of glycoproteins.</text>
</comment>
<evidence type="ECO:0000259" key="7">
    <source>
        <dbReference type="Pfam" id="PF01120"/>
    </source>
</evidence>
<proteinExistence type="inferred from homology"/>
<keyword evidence="5" id="KW-0378">Hydrolase</keyword>
<keyword evidence="6" id="KW-0326">Glycosidase</keyword>
<dbReference type="SUPFAM" id="SSF51445">
    <property type="entry name" value="(Trans)glycosidases"/>
    <property type="match status" value="1"/>
</dbReference>
<dbReference type="Proteomes" id="UP001501570">
    <property type="component" value="Unassembled WGS sequence"/>
</dbReference>
<dbReference type="Gene3D" id="3.20.20.80">
    <property type="entry name" value="Glycosidases"/>
    <property type="match status" value="1"/>
</dbReference>
<dbReference type="Pfam" id="PF01120">
    <property type="entry name" value="Alpha_L_fucos"/>
    <property type="match status" value="1"/>
</dbReference>
<dbReference type="EC" id="3.2.1.51" evidence="3"/>
<sequence length="420" mass="48182">MDRPTEWFEQARFGLFIHWGIYAGAARHEWVRSRERMTEDQYRPYFDHFEPDLYDPEAWADQAWRAGMRYVVITTKHHDGFCLWDSALTGYTATHTPHGRDLLRPMLDAFRERGLRIGLYHSLLDWHHPEYPIDLHHPQRDDPAARARPRDVARYADYLHGQVRELMTGYGRIDLAWFDFSFPGQGENAKGAPQWRSDQLLAMVRELQPDILVNNRLDLGTGDFLTPEQIQPDAATVAQFPPGVPWEACQTLNGSWGYDRDNLDWKSPELLIRMLVDTVSLGGNLLLNVGPNARGEFEPRARERLRAIGDWMRPHERSIRGAGPSPYTPPPDARYTQVGNRLYLHLFAWPMRHLHLPGLAGRVAYARMLHDGSEVRRAEADPDGLLQHFATAAPPDTLSLLLPAHRPEVAVPVIELILRG</sequence>
<dbReference type="InterPro" id="IPR017853">
    <property type="entry name" value="GH"/>
</dbReference>
<evidence type="ECO:0000256" key="3">
    <source>
        <dbReference type="ARBA" id="ARBA00012662"/>
    </source>
</evidence>
<evidence type="ECO:0000256" key="1">
    <source>
        <dbReference type="ARBA" id="ARBA00004071"/>
    </source>
</evidence>
<dbReference type="EMBL" id="BAABJQ010000014">
    <property type="protein sequence ID" value="GAA5190673.1"/>
    <property type="molecule type" value="Genomic_DNA"/>
</dbReference>
<name>A0ABP9S487_9ACTN</name>
<dbReference type="PIRSF" id="PIRSF001092">
    <property type="entry name" value="Alpha-L-fucosidase"/>
    <property type="match status" value="1"/>
</dbReference>
<keyword evidence="9" id="KW-1185">Reference proteome</keyword>
<evidence type="ECO:0000256" key="4">
    <source>
        <dbReference type="ARBA" id="ARBA00022729"/>
    </source>
</evidence>
<gene>
    <name evidence="8" type="ORF">GCM10023322_46390</name>
</gene>
<dbReference type="PANTHER" id="PTHR10030:SF37">
    <property type="entry name" value="ALPHA-L-FUCOSIDASE-RELATED"/>
    <property type="match status" value="1"/>
</dbReference>
<dbReference type="InterPro" id="IPR057739">
    <property type="entry name" value="Glyco_hydro_29_N"/>
</dbReference>
<dbReference type="InterPro" id="IPR000933">
    <property type="entry name" value="Glyco_hydro_29"/>
</dbReference>
<dbReference type="SMART" id="SM00812">
    <property type="entry name" value="Alpha_L_fucos"/>
    <property type="match status" value="1"/>
</dbReference>
<comment type="caution">
    <text evidence="8">The sequence shown here is derived from an EMBL/GenBank/DDBJ whole genome shotgun (WGS) entry which is preliminary data.</text>
</comment>
<comment type="similarity">
    <text evidence="2">Belongs to the glycosyl hydrolase 29 family.</text>
</comment>